<dbReference type="AlphaFoldDB" id="A0A6A5TY26"/>
<dbReference type="OrthoDB" id="5405781at2759"/>
<dbReference type="InterPro" id="IPR050879">
    <property type="entry name" value="Acyltransferase_3"/>
</dbReference>
<organism evidence="3 4">
    <name type="scientific">Byssothecium circinans</name>
    <dbReference type="NCBI Taxonomy" id="147558"/>
    <lineage>
        <taxon>Eukaryota</taxon>
        <taxon>Fungi</taxon>
        <taxon>Dikarya</taxon>
        <taxon>Ascomycota</taxon>
        <taxon>Pezizomycotina</taxon>
        <taxon>Dothideomycetes</taxon>
        <taxon>Pleosporomycetidae</taxon>
        <taxon>Pleosporales</taxon>
        <taxon>Massarineae</taxon>
        <taxon>Massarinaceae</taxon>
        <taxon>Byssothecium</taxon>
    </lineage>
</organism>
<dbReference type="EMBL" id="ML977001">
    <property type="protein sequence ID" value="KAF1953867.1"/>
    <property type="molecule type" value="Genomic_DNA"/>
</dbReference>
<keyword evidence="1" id="KW-0812">Transmembrane</keyword>
<keyword evidence="1" id="KW-1133">Transmembrane helix</keyword>
<dbReference type="Pfam" id="PF01757">
    <property type="entry name" value="Acyl_transf_3"/>
    <property type="match status" value="1"/>
</dbReference>
<protein>
    <recommendedName>
        <fullName evidence="2">Acyltransferase 3 domain-containing protein</fullName>
    </recommendedName>
</protein>
<evidence type="ECO:0000313" key="3">
    <source>
        <dbReference type="EMBL" id="KAF1953867.1"/>
    </source>
</evidence>
<evidence type="ECO:0000259" key="2">
    <source>
        <dbReference type="Pfam" id="PF01757"/>
    </source>
</evidence>
<accession>A0A6A5TY26</accession>
<evidence type="ECO:0000313" key="4">
    <source>
        <dbReference type="Proteomes" id="UP000800035"/>
    </source>
</evidence>
<gene>
    <name evidence="3" type="ORF">CC80DRAFT_595426</name>
</gene>
<dbReference type="PANTHER" id="PTHR23028">
    <property type="entry name" value="ACETYLTRANSFERASE"/>
    <property type="match status" value="1"/>
</dbReference>
<reference evidence="3" key="1">
    <citation type="journal article" date="2020" name="Stud. Mycol.">
        <title>101 Dothideomycetes genomes: a test case for predicting lifestyles and emergence of pathogens.</title>
        <authorList>
            <person name="Haridas S."/>
            <person name="Albert R."/>
            <person name="Binder M."/>
            <person name="Bloem J."/>
            <person name="Labutti K."/>
            <person name="Salamov A."/>
            <person name="Andreopoulos B."/>
            <person name="Baker S."/>
            <person name="Barry K."/>
            <person name="Bills G."/>
            <person name="Bluhm B."/>
            <person name="Cannon C."/>
            <person name="Castanera R."/>
            <person name="Culley D."/>
            <person name="Daum C."/>
            <person name="Ezra D."/>
            <person name="Gonzalez J."/>
            <person name="Henrissat B."/>
            <person name="Kuo A."/>
            <person name="Liang C."/>
            <person name="Lipzen A."/>
            <person name="Lutzoni F."/>
            <person name="Magnuson J."/>
            <person name="Mondo S."/>
            <person name="Nolan M."/>
            <person name="Ohm R."/>
            <person name="Pangilinan J."/>
            <person name="Park H.-J."/>
            <person name="Ramirez L."/>
            <person name="Alfaro M."/>
            <person name="Sun H."/>
            <person name="Tritt A."/>
            <person name="Yoshinaga Y."/>
            <person name="Zwiers L.-H."/>
            <person name="Turgeon B."/>
            <person name="Goodwin S."/>
            <person name="Spatafora J."/>
            <person name="Crous P."/>
            <person name="Grigoriev I."/>
        </authorList>
    </citation>
    <scope>NUCLEOTIDE SEQUENCE</scope>
    <source>
        <strain evidence="3">CBS 675.92</strain>
    </source>
</reference>
<name>A0A6A5TY26_9PLEO</name>
<dbReference type="Proteomes" id="UP000800035">
    <property type="component" value="Unassembled WGS sequence"/>
</dbReference>
<proteinExistence type="predicted"/>
<feature type="transmembrane region" description="Helical" evidence="1">
    <location>
        <begin position="56"/>
        <end position="76"/>
    </location>
</feature>
<feature type="domain" description="Acyltransferase 3" evidence="2">
    <location>
        <begin position="10"/>
        <end position="392"/>
    </location>
</feature>
<evidence type="ECO:0000256" key="1">
    <source>
        <dbReference type="SAM" id="Phobius"/>
    </source>
</evidence>
<dbReference type="InterPro" id="IPR002656">
    <property type="entry name" value="Acyl_transf_3_dom"/>
</dbReference>
<keyword evidence="4" id="KW-1185">Reference proteome</keyword>
<feature type="transmembrane region" description="Helical" evidence="1">
    <location>
        <begin position="204"/>
        <end position="231"/>
    </location>
</feature>
<keyword evidence="1" id="KW-0472">Membrane</keyword>
<feature type="transmembrane region" description="Helical" evidence="1">
    <location>
        <begin position="296"/>
        <end position="314"/>
    </location>
</feature>
<feature type="transmembrane region" description="Helical" evidence="1">
    <location>
        <begin position="106"/>
        <end position="129"/>
    </location>
</feature>
<dbReference type="GO" id="GO:0016747">
    <property type="term" value="F:acyltransferase activity, transferring groups other than amino-acyl groups"/>
    <property type="evidence" value="ECO:0007669"/>
    <property type="project" value="InterPro"/>
</dbReference>
<sequence>MGIGQEGNVKWVDGLRGIASVTVVLSHLSRAFIGEVFAAATDDQPPLWYQLPYIRLLFQGRLGVSVFALVTGYVCALKPIKLYRQDNPEAAFIAISKSALRRFPRLFFPAAAATVVVWLLVETGLYTIAKHTDSFYLDVMSQPRIGNLGEALTKLVQEIVATWTKRKNDYDSAQWTMLPLLQESTAIYVFLVATAYIRGRFRMLAALGMVAFYWLSSDSLFGILGFFGIFLAEFQMDDLANAFISTRTVLAPILSTFNILLGGWLASYPEANIEALPWSRNLHAFFTHILPQDPDYGHFSSSIGLMFIAFGIALSPFIQKALSSKYLLFFGRMSFAVYLLHHTMMKTVLAWMLYGVHTKPAHMNEKNEPEITRLEYPGHATLIMWSVVWWPMLYGVAYLWTQHVDPRCERLANKMVEWIKVDSGKQSNGYLPMAPMPQQQHQPPA</sequence>
<dbReference type="PANTHER" id="PTHR23028:SF128">
    <property type="entry name" value="ACYLTRANSFERASE 3 DOMAIN-CONTAINING PROTEIN"/>
    <property type="match status" value="1"/>
</dbReference>
<feature type="transmembrane region" description="Helical" evidence="1">
    <location>
        <begin position="175"/>
        <end position="197"/>
    </location>
</feature>
<feature type="transmembrane region" description="Helical" evidence="1">
    <location>
        <begin position="335"/>
        <end position="356"/>
    </location>
</feature>
<feature type="transmembrane region" description="Helical" evidence="1">
    <location>
        <begin position="376"/>
        <end position="400"/>
    </location>
</feature>